<evidence type="ECO:0000256" key="13">
    <source>
        <dbReference type="ARBA" id="ARBA00039158"/>
    </source>
</evidence>
<dbReference type="GO" id="GO:0004828">
    <property type="term" value="F:serine-tRNA ligase activity"/>
    <property type="evidence" value="ECO:0007669"/>
    <property type="project" value="UniProtKB-EC"/>
</dbReference>
<evidence type="ECO:0000256" key="15">
    <source>
        <dbReference type="ARBA" id="ARBA00048823"/>
    </source>
</evidence>
<evidence type="ECO:0000256" key="6">
    <source>
        <dbReference type="ARBA" id="ARBA00022598"/>
    </source>
</evidence>
<dbReference type="NCBIfam" id="TIGR00414">
    <property type="entry name" value="serS"/>
    <property type="match status" value="1"/>
</dbReference>
<evidence type="ECO:0000313" key="17">
    <source>
        <dbReference type="EMBL" id="VAV88180.1"/>
    </source>
</evidence>
<dbReference type="InterPro" id="IPR002317">
    <property type="entry name" value="Ser-tRNA-ligase_type_1"/>
</dbReference>
<name>A0A3B0R4I3_9ZZZZ</name>
<dbReference type="InterPro" id="IPR015866">
    <property type="entry name" value="Ser-tRNA-synth_1_N"/>
</dbReference>
<comment type="similarity">
    <text evidence="3">Belongs to the class-II aminoacyl-tRNA synthetase family. Type-1 seryl-tRNA synthetase subfamily.</text>
</comment>
<dbReference type="Gene3D" id="3.30.930.10">
    <property type="entry name" value="Bira Bifunctional Protein, Domain 2"/>
    <property type="match status" value="1"/>
</dbReference>
<dbReference type="InterPro" id="IPR042103">
    <property type="entry name" value="SerRS_1_N_sf"/>
</dbReference>
<evidence type="ECO:0000256" key="12">
    <source>
        <dbReference type="ARBA" id="ARBA00033352"/>
    </source>
</evidence>
<keyword evidence="9" id="KW-0648">Protein biosynthesis</keyword>
<evidence type="ECO:0000256" key="5">
    <source>
        <dbReference type="ARBA" id="ARBA00022490"/>
    </source>
</evidence>
<dbReference type="PANTHER" id="PTHR43697:SF1">
    <property type="entry name" value="SERINE--TRNA LIGASE"/>
    <property type="match status" value="1"/>
</dbReference>
<evidence type="ECO:0000256" key="14">
    <source>
        <dbReference type="ARBA" id="ARBA00047929"/>
    </source>
</evidence>
<dbReference type="EC" id="6.1.1.11" evidence="4"/>
<dbReference type="InterPro" id="IPR010978">
    <property type="entry name" value="tRNA-bd_arm"/>
</dbReference>
<dbReference type="InterPro" id="IPR006195">
    <property type="entry name" value="aa-tRNA-synth_II"/>
</dbReference>
<protein>
    <recommendedName>
        <fullName evidence="13">Serine--tRNA ligase</fullName>
        <ecNumber evidence="4">6.1.1.11</ecNumber>
    </recommendedName>
    <alternativeName>
        <fullName evidence="11">Seryl-tRNA synthetase</fullName>
    </alternativeName>
    <alternativeName>
        <fullName evidence="12">Seryl-tRNA(Ser/Sec) synthetase</fullName>
    </alternativeName>
</protein>
<evidence type="ECO:0000256" key="4">
    <source>
        <dbReference type="ARBA" id="ARBA00012840"/>
    </source>
</evidence>
<sequence length="424" mass="46334">MHDIKTIRENPQNFDAAMQRRGLGPQSGALLELDEQRRSCIASKQAAETSRNAASKQIGAAKAKGDEAEFQRLRAEVGKTKKLIAEQDAIELDVSKRLTDLLLALPNIMDDMVPDGGDEAANVELRKVGAPVELGFTPKDHTELGETLGLLDFEAAAKISGARFAFLKGGLARLERALANFMLDVQTGENGFTEIAPPLLVRDNALIGTNQLPKFAGDQFQTTSGHWLIPTAEVPLTNLVRESIEDEADLPLRFCAYTPCFRSEAGSAGKDTRGLIRMHQFMKVEMVAICAPEQSAAEHERMTKAAESILQKLGLAYRVMLLCSGDTGFGAQKTHDLEVWLPSQNCYREISSISNCGAFQARRMNARCRVQGEKQIRFVHTLNGSGIAVGRALLAVMENYQNEDGTITVPEVLRSYMGGQEVIG</sequence>
<dbReference type="Pfam" id="PF00587">
    <property type="entry name" value="tRNA-synt_2b"/>
    <property type="match status" value="1"/>
</dbReference>
<dbReference type="CDD" id="cd00770">
    <property type="entry name" value="SerRS_core"/>
    <property type="match status" value="1"/>
</dbReference>
<dbReference type="PRINTS" id="PR00981">
    <property type="entry name" value="TRNASYNTHSER"/>
</dbReference>
<evidence type="ECO:0000256" key="11">
    <source>
        <dbReference type="ARBA" id="ARBA00031113"/>
    </source>
</evidence>
<evidence type="ECO:0000256" key="10">
    <source>
        <dbReference type="ARBA" id="ARBA00023146"/>
    </source>
</evidence>
<evidence type="ECO:0000256" key="9">
    <source>
        <dbReference type="ARBA" id="ARBA00022917"/>
    </source>
</evidence>
<evidence type="ECO:0000256" key="7">
    <source>
        <dbReference type="ARBA" id="ARBA00022741"/>
    </source>
</evidence>
<dbReference type="PROSITE" id="PS50862">
    <property type="entry name" value="AA_TRNA_LIGASE_II"/>
    <property type="match status" value="1"/>
</dbReference>
<keyword evidence="8" id="KW-0067">ATP-binding</keyword>
<dbReference type="InterPro" id="IPR002314">
    <property type="entry name" value="aa-tRNA-synt_IIb"/>
</dbReference>
<accession>A0A3B0R4I3</accession>
<gene>
    <name evidence="17" type="ORF">MNBD_ALPHA06-1205</name>
</gene>
<dbReference type="GO" id="GO:0005737">
    <property type="term" value="C:cytoplasm"/>
    <property type="evidence" value="ECO:0007669"/>
    <property type="project" value="UniProtKB-SubCell"/>
</dbReference>
<dbReference type="InterPro" id="IPR033729">
    <property type="entry name" value="SerRS_core"/>
</dbReference>
<proteinExistence type="inferred from homology"/>
<dbReference type="GO" id="GO:0005524">
    <property type="term" value="F:ATP binding"/>
    <property type="evidence" value="ECO:0007669"/>
    <property type="project" value="UniProtKB-KW"/>
</dbReference>
<dbReference type="SUPFAM" id="SSF46589">
    <property type="entry name" value="tRNA-binding arm"/>
    <property type="match status" value="1"/>
</dbReference>
<dbReference type="Pfam" id="PF02403">
    <property type="entry name" value="Seryl_tRNA_N"/>
    <property type="match status" value="1"/>
</dbReference>
<dbReference type="PIRSF" id="PIRSF001529">
    <property type="entry name" value="Ser-tRNA-synth_IIa"/>
    <property type="match status" value="1"/>
</dbReference>
<evidence type="ECO:0000259" key="16">
    <source>
        <dbReference type="PROSITE" id="PS50862"/>
    </source>
</evidence>
<keyword evidence="10 17" id="KW-0030">Aminoacyl-tRNA synthetase</keyword>
<dbReference type="PANTHER" id="PTHR43697">
    <property type="entry name" value="SERYL-TRNA SYNTHETASE"/>
    <property type="match status" value="1"/>
</dbReference>
<dbReference type="InterPro" id="IPR045864">
    <property type="entry name" value="aa-tRNA-synth_II/BPL/LPL"/>
</dbReference>
<comment type="catalytic activity">
    <reaction evidence="15">
        <text>tRNA(Ser) + L-serine + ATP = L-seryl-tRNA(Ser) + AMP + diphosphate + H(+)</text>
        <dbReference type="Rhea" id="RHEA:12292"/>
        <dbReference type="Rhea" id="RHEA-COMP:9669"/>
        <dbReference type="Rhea" id="RHEA-COMP:9703"/>
        <dbReference type="ChEBI" id="CHEBI:15378"/>
        <dbReference type="ChEBI" id="CHEBI:30616"/>
        <dbReference type="ChEBI" id="CHEBI:33019"/>
        <dbReference type="ChEBI" id="CHEBI:33384"/>
        <dbReference type="ChEBI" id="CHEBI:78442"/>
        <dbReference type="ChEBI" id="CHEBI:78533"/>
        <dbReference type="ChEBI" id="CHEBI:456215"/>
        <dbReference type="EC" id="6.1.1.11"/>
    </reaction>
</comment>
<keyword evidence="6 17" id="KW-0436">Ligase</keyword>
<dbReference type="HAMAP" id="MF_00176">
    <property type="entry name" value="Ser_tRNA_synth_type1"/>
    <property type="match status" value="1"/>
</dbReference>
<organism evidence="17">
    <name type="scientific">hydrothermal vent metagenome</name>
    <dbReference type="NCBI Taxonomy" id="652676"/>
    <lineage>
        <taxon>unclassified sequences</taxon>
        <taxon>metagenomes</taxon>
        <taxon>ecological metagenomes</taxon>
    </lineage>
</organism>
<comment type="pathway">
    <text evidence="2">Aminoacyl-tRNA biosynthesis; selenocysteinyl-tRNA(Sec) biosynthesis; L-seryl-tRNA(Sec) from L-serine and tRNA(Sec): step 1/1.</text>
</comment>
<dbReference type="SUPFAM" id="SSF55681">
    <property type="entry name" value="Class II aaRS and biotin synthetases"/>
    <property type="match status" value="1"/>
</dbReference>
<dbReference type="Gene3D" id="1.10.287.40">
    <property type="entry name" value="Serine-tRNA synthetase, tRNA binding domain"/>
    <property type="match status" value="1"/>
</dbReference>
<evidence type="ECO:0000256" key="2">
    <source>
        <dbReference type="ARBA" id="ARBA00005045"/>
    </source>
</evidence>
<comment type="subcellular location">
    <subcellularLocation>
        <location evidence="1">Cytoplasm</location>
    </subcellularLocation>
</comment>
<evidence type="ECO:0000256" key="8">
    <source>
        <dbReference type="ARBA" id="ARBA00022840"/>
    </source>
</evidence>
<dbReference type="EMBL" id="UOEE01000059">
    <property type="protein sequence ID" value="VAV88180.1"/>
    <property type="molecule type" value="Genomic_DNA"/>
</dbReference>
<keyword evidence="5" id="KW-0963">Cytoplasm</keyword>
<dbReference type="AlphaFoldDB" id="A0A3B0R4I3"/>
<comment type="catalytic activity">
    <reaction evidence="14">
        <text>tRNA(Sec) + L-serine + ATP = L-seryl-tRNA(Sec) + AMP + diphosphate + H(+)</text>
        <dbReference type="Rhea" id="RHEA:42580"/>
        <dbReference type="Rhea" id="RHEA-COMP:9742"/>
        <dbReference type="Rhea" id="RHEA-COMP:10128"/>
        <dbReference type="ChEBI" id="CHEBI:15378"/>
        <dbReference type="ChEBI" id="CHEBI:30616"/>
        <dbReference type="ChEBI" id="CHEBI:33019"/>
        <dbReference type="ChEBI" id="CHEBI:33384"/>
        <dbReference type="ChEBI" id="CHEBI:78442"/>
        <dbReference type="ChEBI" id="CHEBI:78533"/>
        <dbReference type="ChEBI" id="CHEBI:456215"/>
        <dbReference type="EC" id="6.1.1.11"/>
    </reaction>
</comment>
<keyword evidence="7" id="KW-0547">Nucleotide-binding</keyword>
<evidence type="ECO:0000256" key="1">
    <source>
        <dbReference type="ARBA" id="ARBA00004496"/>
    </source>
</evidence>
<reference evidence="17" key="1">
    <citation type="submission" date="2018-06" db="EMBL/GenBank/DDBJ databases">
        <authorList>
            <person name="Zhirakovskaya E."/>
        </authorList>
    </citation>
    <scope>NUCLEOTIDE SEQUENCE</scope>
</reference>
<feature type="domain" description="Aminoacyl-transfer RNA synthetases class-II family profile" evidence="16">
    <location>
        <begin position="173"/>
        <end position="410"/>
    </location>
</feature>
<dbReference type="GO" id="GO:0006434">
    <property type="term" value="P:seryl-tRNA aminoacylation"/>
    <property type="evidence" value="ECO:0007669"/>
    <property type="project" value="InterPro"/>
</dbReference>
<evidence type="ECO:0000256" key="3">
    <source>
        <dbReference type="ARBA" id="ARBA00010728"/>
    </source>
</evidence>